<dbReference type="InterPro" id="IPR018368">
    <property type="entry name" value="ClpA/B_CS1"/>
</dbReference>
<organism evidence="6 7">
    <name type="scientific">Camellia sinensis</name>
    <name type="common">Tea plant</name>
    <name type="synonym">Thea sinensis</name>
    <dbReference type="NCBI Taxonomy" id="4442"/>
    <lineage>
        <taxon>Eukaryota</taxon>
        <taxon>Viridiplantae</taxon>
        <taxon>Streptophyta</taxon>
        <taxon>Embryophyta</taxon>
        <taxon>Tracheophyta</taxon>
        <taxon>Spermatophyta</taxon>
        <taxon>Magnoliopsida</taxon>
        <taxon>eudicotyledons</taxon>
        <taxon>Gunneridae</taxon>
        <taxon>Pentapetalae</taxon>
        <taxon>asterids</taxon>
        <taxon>Ericales</taxon>
        <taxon>Theaceae</taxon>
        <taxon>Camellia</taxon>
    </lineage>
</organism>
<dbReference type="AlphaFoldDB" id="A0A7J7HZU2"/>
<dbReference type="Proteomes" id="UP000593564">
    <property type="component" value="Unassembled WGS sequence"/>
</dbReference>
<dbReference type="EMBL" id="JACBKZ010000002">
    <property type="protein sequence ID" value="KAF5957696.1"/>
    <property type="molecule type" value="Genomic_DNA"/>
</dbReference>
<evidence type="ECO:0000313" key="7">
    <source>
        <dbReference type="Proteomes" id="UP000593564"/>
    </source>
</evidence>
<name>A0A7J7HZU2_CAMSI</name>
<feature type="domain" description="ClpA/ClpB AAA lid" evidence="5">
    <location>
        <begin position="72"/>
        <end position="130"/>
    </location>
</feature>
<keyword evidence="4" id="KW-0175">Coiled coil</keyword>
<evidence type="ECO:0000256" key="2">
    <source>
        <dbReference type="ARBA" id="ARBA00022840"/>
    </source>
</evidence>
<dbReference type="GO" id="GO:0005524">
    <property type="term" value="F:ATP binding"/>
    <property type="evidence" value="ECO:0007669"/>
    <property type="project" value="UniProtKB-KW"/>
</dbReference>
<proteinExistence type="predicted"/>
<keyword evidence="7" id="KW-1185">Reference proteome</keyword>
<dbReference type="GO" id="GO:0016887">
    <property type="term" value="F:ATP hydrolysis activity"/>
    <property type="evidence" value="ECO:0007669"/>
    <property type="project" value="TreeGrafter"/>
</dbReference>
<dbReference type="PANTHER" id="PTHR11638:SF18">
    <property type="entry name" value="HEAT SHOCK PROTEIN 104"/>
    <property type="match status" value="1"/>
</dbReference>
<reference evidence="6 7" key="2">
    <citation type="submission" date="2020-07" db="EMBL/GenBank/DDBJ databases">
        <title>Genome assembly of wild tea tree DASZ reveals pedigree and selection history of tea varieties.</title>
        <authorList>
            <person name="Zhang W."/>
        </authorList>
    </citation>
    <scope>NUCLEOTIDE SEQUENCE [LARGE SCALE GENOMIC DNA]</scope>
    <source>
        <strain evidence="7">cv. G240</strain>
        <tissue evidence="6">Leaf</tissue>
    </source>
</reference>
<dbReference type="PROSITE" id="PS00870">
    <property type="entry name" value="CLPAB_1"/>
    <property type="match status" value="1"/>
</dbReference>
<dbReference type="GO" id="GO:0005737">
    <property type="term" value="C:cytoplasm"/>
    <property type="evidence" value="ECO:0007669"/>
    <property type="project" value="TreeGrafter"/>
</dbReference>
<protein>
    <recommendedName>
        <fullName evidence="5">ClpA/ClpB AAA lid domain-containing protein</fullName>
    </recommendedName>
</protein>
<dbReference type="InterPro" id="IPR027417">
    <property type="entry name" value="P-loop_NTPase"/>
</dbReference>
<keyword evidence="2" id="KW-0067">ATP-binding</keyword>
<evidence type="ECO:0000256" key="3">
    <source>
        <dbReference type="ARBA" id="ARBA00023186"/>
    </source>
</evidence>
<evidence type="ECO:0000313" key="6">
    <source>
        <dbReference type="EMBL" id="KAF5957696.1"/>
    </source>
</evidence>
<evidence type="ECO:0000256" key="4">
    <source>
        <dbReference type="SAM" id="Coils"/>
    </source>
</evidence>
<dbReference type="PANTHER" id="PTHR11638">
    <property type="entry name" value="ATP-DEPENDENT CLP PROTEASE"/>
    <property type="match status" value="1"/>
</dbReference>
<dbReference type="GO" id="GO:0034605">
    <property type="term" value="P:cellular response to heat"/>
    <property type="evidence" value="ECO:0007669"/>
    <property type="project" value="TreeGrafter"/>
</dbReference>
<comment type="caution">
    <text evidence="6">The sequence shown here is derived from an EMBL/GenBank/DDBJ whole genome shotgun (WGS) entry which is preliminary data.</text>
</comment>
<reference evidence="7" key="1">
    <citation type="journal article" date="2020" name="Nat. Commun.">
        <title>Genome assembly of wild tea tree DASZ reveals pedigree and selection history of tea varieties.</title>
        <authorList>
            <person name="Zhang W."/>
            <person name="Zhang Y."/>
            <person name="Qiu H."/>
            <person name="Guo Y."/>
            <person name="Wan H."/>
            <person name="Zhang X."/>
            <person name="Scossa F."/>
            <person name="Alseekh S."/>
            <person name="Zhang Q."/>
            <person name="Wang P."/>
            <person name="Xu L."/>
            <person name="Schmidt M.H."/>
            <person name="Jia X."/>
            <person name="Li D."/>
            <person name="Zhu A."/>
            <person name="Guo F."/>
            <person name="Chen W."/>
            <person name="Ni D."/>
            <person name="Usadel B."/>
            <person name="Fernie A.R."/>
            <person name="Wen W."/>
        </authorList>
    </citation>
    <scope>NUCLEOTIDE SEQUENCE [LARGE SCALE GENOMIC DNA]</scope>
    <source>
        <strain evidence="7">cv. G240</strain>
    </source>
</reference>
<keyword evidence="3" id="KW-0143">Chaperone</keyword>
<feature type="coiled-coil region" evidence="4">
    <location>
        <begin position="99"/>
        <end position="141"/>
    </location>
</feature>
<dbReference type="InterPro" id="IPR041546">
    <property type="entry name" value="ClpA/ClpB_AAA_lid"/>
</dbReference>
<dbReference type="InterPro" id="IPR050130">
    <property type="entry name" value="ClpA_ClpB"/>
</dbReference>
<dbReference type="SUPFAM" id="SSF52540">
    <property type="entry name" value="P-loop containing nucleoside triphosphate hydrolases"/>
    <property type="match status" value="1"/>
</dbReference>
<keyword evidence="1" id="KW-0547">Nucleotide-binding</keyword>
<dbReference type="Pfam" id="PF17871">
    <property type="entry name" value="AAA_lid_9"/>
    <property type="match status" value="1"/>
</dbReference>
<evidence type="ECO:0000256" key="1">
    <source>
        <dbReference type="ARBA" id="ARBA00022741"/>
    </source>
</evidence>
<evidence type="ECO:0000259" key="5">
    <source>
        <dbReference type="Pfam" id="PF17871"/>
    </source>
</evidence>
<sequence length="142" mass="16417">MDAANLFKPMLTRGQLRCIGATTLDEYGKYVEKDVAFERQFQQVYVAEPSSTDTISILRRLKEMYEGHHGHHLPDKAIDLVDEACANVRVQLDSQPKEIDKLERKRIQVEVELHALEKEKDKASKARLVEVKKELDDLRDKL</sequence>
<gene>
    <name evidence="6" type="ORF">HYC85_004921</name>
</gene>
<dbReference type="Gene3D" id="3.40.50.300">
    <property type="entry name" value="P-loop containing nucleotide triphosphate hydrolases"/>
    <property type="match status" value="2"/>
</dbReference>
<accession>A0A7J7HZU2</accession>